<dbReference type="InterPro" id="IPR041577">
    <property type="entry name" value="RT_RNaseH_2"/>
</dbReference>
<dbReference type="InterPro" id="IPR050951">
    <property type="entry name" value="Retrovirus_Pol_polyprotein"/>
</dbReference>
<reference evidence="3 4" key="1">
    <citation type="submission" date="2019-02" db="EMBL/GenBank/DDBJ databases">
        <title>Genome sequencing of the rare red list fungi Dentipellis fragilis.</title>
        <authorList>
            <person name="Buettner E."/>
            <person name="Kellner H."/>
        </authorList>
    </citation>
    <scope>NUCLEOTIDE SEQUENCE [LARGE SCALE GENOMIC DNA]</scope>
    <source>
        <strain evidence="3 4">DSM 105465</strain>
    </source>
</reference>
<keyword evidence="4" id="KW-1185">Reference proteome</keyword>
<dbReference type="Proteomes" id="UP000298327">
    <property type="component" value="Unassembled WGS sequence"/>
</dbReference>
<dbReference type="InterPro" id="IPR043128">
    <property type="entry name" value="Rev_trsase/Diguanyl_cyclase"/>
</dbReference>
<evidence type="ECO:0000256" key="1">
    <source>
        <dbReference type="ARBA" id="ARBA00023268"/>
    </source>
</evidence>
<gene>
    <name evidence="3" type="ORF">EVG20_g10729</name>
</gene>
<dbReference type="PANTHER" id="PTHR37984">
    <property type="entry name" value="PROTEIN CBG26694"/>
    <property type="match status" value="1"/>
</dbReference>
<dbReference type="PANTHER" id="PTHR37984:SF5">
    <property type="entry name" value="PROTEIN NYNRIN-LIKE"/>
    <property type="match status" value="1"/>
</dbReference>
<dbReference type="OrthoDB" id="2446696at2759"/>
<dbReference type="Gene3D" id="3.10.20.370">
    <property type="match status" value="1"/>
</dbReference>
<keyword evidence="1" id="KW-0511">Multifunctional enzyme</keyword>
<dbReference type="STRING" id="205917.A0A4Y9XPL6"/>
<evidence type="ECO:0000313" key="3">
    <source>
        <dbReference type="EMBL" id="TFY52046.1"/>
    </source>
</evidence>
<dbReference type="AlphaFoldDB" id="A0A4Y9XPL6"/>
<name>A0A4Y9XPL6_9AGAM</name>
<dbReference type="Gene3D" id="3.30.70.270">
    <property type="match status" value="2"/>
</dbReference>
<dbReference type="InterPro" id="IPR000477">
    <property type="entry name" value="RT_dom"/>
</dbReference>
<dbReference type="GO" id="GO:0003824">
    <property type="term" value="F:catalytic activity"/>
    <property type="evidence" value="ECO:0007669"/>
    <property type="project" value="UniProtKB-KW"/>
</dbReference>
<comment type="caution">
    <text evidence="3">The sequence shown here is derived from an EMBL/GenBank/DDBJ whole genome shotgun (WGS) entry which is preliminary data.</text>
</comment>
<dbReference type="EMBL" id="SEOQ01001382">
    <property type="protein sequence ID" value="TFY52046.1"/>
    <property type="molecule type" value="Genomic_DNA"/>
</dbReference>
<dbReference type="Pfam" id="PF17919">
    <property type="entry name" value="RT_RNaseH_2"/>
    <property type="match status" value="1"/>
</dbReference>
<dbReference type="SUPFAM" id="SSF56672">
    <property type="entry name" value="DNA/RNA polymerases"/>
    <property type="match status" value="1"/>
</dbReference>
<feature type="domain" description="Reverse transcriptase" evidence="2">
    <location>
        <begin position="1"/>
        <end position="51"/>
    </location>
</feature>
<sequence length="173" mass="19753">MDNILIFTDTLDEHRLLVQKVLQHLRDNDLFLKSEKCSFEQSSVEYLGLIVSHDKLAMDPVKVTGIAEWPDFSKLAHSLFHLTKKDHPWDWTPDCRMAFDGLKLAFTSSSVLFMPDLTKPYLVEVNASDFAVSGILSQCAEDQLRDPVAYLSKALSEAERNYDIYDKELLAII</sequence>
<dbReference type="PROSITE" id="PS50878">
    <property type="entry name" value="RT_POL"/>
    <property type="match status" value="1"/>
</dbReference>
<protein>
    <recommendedName>
        <fullName evidence="2">Reverse transcriptase domain-containing protein</fullName>
    </recommendedName>
</protein>
<organism evidence="3 4">
    <name type="scientific">Dentipellis fragilis</name>
    <dbReference type="NCBI Taxonomy" id="205917"/>
    <lineage>
        <taxon>Eukaryota</taxon>
        <taxon>Fungi</taxon>
        <taxon>Dikarya</taxon>
        <taxon>Basidiomycota</taxon>
        <taxon>Agaricomycotina</taxon>
        <taxon>Agaricomycetes</taxon>
        <taxon>Russulales</taxon>
        <taxon>Hericiaceae</taxon>
        <taxon>Dentipellis</taxon>
    </lineage>
</organism>
<evidence type="ECO:0000259" key="2">
    <source>
        <dbReference type="PROSITE" id="PS50878"/>
    </source>
</evidence>
<accession>A0A4Y9XPL6</accession>
<dbReference type="Pfam" id="PF00078">
    <property type="entry name" value="RVT_1"/>
    <property type="match status" value="1"/>
</dbReference>
<dbReference type="InterPro" id="IPR043502">
    <property type="entry name" value="DNA/RNA_pol_sf"/>
</dbReference>
<evidence type="ECO:0000313" key="4">
    <source>
        <dbReference type="Proteomes" id="UP000298327"/>
    </source>
</evidence>
<proteinExistence type="predicted"/>